<gene>
    <name evidence="1" type="ORF">FIBSPDRAFT_952137</name>
</gene>
<dbReference type="AlphaFoldDB" id="A0A166LUN1"/>
<dbReference type="STRING" id="436010.A0A166LUN1"/>
<dbReference type="GO" id="GO:0030246">
    <property type="term" value="F:carbohydrate binding"/>
    <property type="evidence" value="ECO:0007669"/>
    <property type="project" value="InterPro"/>
</dbReference>
<evidence type="ECO:0000313" key="2">
    <source>
        <dbReference type="Proteomes" id="UP000076532"/>
    </source>
</evidence>
<proteinExistence type="predicted"/>
<dbReference type="EMBL" id="KV417533">
    <property type="protein sequence ID" value="KZP23334.1"/>
    <property type="molecule type" value="Genomic_DNA"/>
</dbReference>
<dbReference type="InterPro" id="IPR011013">
    <property type="entry name" value="Gal_mutarotase_sf_dom"/>
</dbReference>
<keyword evidence="2" id="KW-1185">Reference proteome</keyword>
<name>A0A166LUN1_9AGAM</name>
<dbReference type="GO" id="GO:0003824">
    <property type="term" value="F:catalytic activity"/>
    <property type="evidence" value="ECO:0007669"/>
    <property type="project" value="InterPro"/>
</dbReference>
<organism evidence="1 2">
    <name type="scientific">Athelia psychrophila</name>
    <dbReference type="NCBI Taxonomy" id="1759441"/>
    <lineage>
        <taxon>Eukaryota</taxon>
        <taxon>Fungi</taxon>
        <taxon>Dikarya</taxon>
        <taxon>Basidiomycota</taxon>
        <taxon>Agaricomycotina</taxon>
        <taxon>Agaricomycetes</taxon>
        <taxon>Agaricomycetidae</taxon>
        <taxon>Atheliales</taxon>
        <taxon>Atheliaceae</taxon>
        <taxon>Athelia</taxon>
    </lineage>
</organism>
<sequence length="212" mass="23294">MSSRNTLVTFPPFDRGRALESLVPRPTPSKNSKLPSSADLEFNYQNAPVVFWITHEQGSDVLFDIRPANFPTYASPYVSSEVSSNNFAIPSQKPIFENLYLQLAAILQANESIFILGACISSSGLRLNSSYTMAMWTRDIGDPIDGTTPSRLDDVMQYRINGGTLDMYFYSGVTSGKGGTAITQYVSIGTPALPLYCSLVFHFYGATEPTRS</sequence>
<protein>
    <submittedName>
        <fullName evidence="1">Uncharacterized protein</fullName>
    </submittedName>
</protein>
<dbReference type="OrthoDB" id="5839090at2759"/>
<reference evidence="1 2" key="1">
    <citation type="journal article" date="2016" name="Mol. Biol. Evol.">
        <title>Comparative Genomics of Early-Diverging Mushroom-Forming Fungi Provides Insights into the Origins of Lignocellulose Decay Capabilities.</title>
        <authorList>
            <person name="Nagy L.G."/>
            <person name="Riley R."/>
            <person name="Tritt A."/>
            <person name="Adam C."/>
            <person name="Daum C."/>
            <person name="Floudas D."/>
            <person name="Sun H."/>
            <person name="Yadav J.S."/>
            <person name="Pangilinan J."/>
            <person name="Larsson K.H."/>
            <person name="Matsuura K."/>
            <person name="Barry K."/>
            <person name="Labutti K."/>
            <person name="Kuo R."/>
            <person name="Ohm R.A."/>
            <person name="Bhattacharya S.S."/>
            <person name="Shirouzu T."/>
            <person name="Yoshinaga Y."/>
            <person name="Martin F.M."/>
            <person name="Grigoriev I.V."/>
            <person name="Hibbett D.S."/>
        </authorList>
    </citation>
    <scope>NUCLEOTIDE SEQUENCE [LARGE SCALE GENOMIC DNA]</scope>
    <source>
        <strain evidence="1 2">CBS 109695</strain>
    </source>
</reference>
<dbReference type="Gene3D" id="2.60.40.1760">
    <property type="entry name" value="glycosyl hydrolase (family 31)"/>
    <property type="match status" value="1"/>
</dbReference>
<accession>A0A166LUN1</accession>
<evidence type="ECO:0000313" key="1">
    <source>
        <dbReference type="EMBL" id="KZP23334.1"/>
    </source>
</evidence>
<dbReference type="SUPFAM" id="SSF74650">
    <property type="entry name" value="Galactose mutarotase-like"/>
    <property type="match status" value="1"/>
</dbReference>
<dbReference type="Proteomes" id="UP000076532">
    <property type="component" value="Unassembled WGS sequence"/>
</dbReference>
<dbReference type="GO" id="GO:0005975">
    <property type="term" value="P:carbohydrate metabolic process"/>
    <property type="evidence" value="ECO:0007669"/>
    <property type="project" value="InterPro"/>
</dbReference>